<keyword evidence="1" id="KW-0547">Nucleotide-binding</keyword>
<evidence type="ECO:0000256" key="1">
    <source>
        <dbReference type="ARBA" id="ARBA00022741"/>
    </source>
</evidence>
<accession>A0ABS2R3N7</accession>
<feature type="domain" description="AAA+ ATPase" evidence="3">
    <location>
        <begin position="135"/>
        <end position="279"/>
    </location>
</feature>
<keyword evidence="5" id="KW-1185">Reference proteome</keyword>
<dbReference type="InterPro" id="IPR045735">
    <property type="entry name" value="Spore_III_AA_AAA+_ATPase"/>
</dbReference>
<dbReference type="PANTHER" id="PTHR20953">
    <property type="entry name" value="KINASE-RELATED"/>
    <property type="match status" value="1"/>
</dbReference>
<dbReference type="InterPro" id="IPR014217">
    <property type="entry name" value="Spore_III_AA"/>
</dbReference>
<dbReference type="Proteomes" id="UP000823485">
    <property type="component" value="Unassembled WGS sequence"/>
</dbReference>
<protein>
    <submittedName>
        <fullName evidence="4">Stage III sporulation protein AA</fullName>
    </submittedName>
</protein>
<dbReference type="InterPro" id="IPR003593">
    <property type="entry name" value="AAA+_ATPase"/>
</dbReference>
<dbReference type="CDD" id="cd00267">
    <property type="entry name" value="ABC_ATPase"/>
    <property type="match status" value="1"/>
</dbReference>
<evidence type="ECO:0000313" key="5">
    <source>
        <dbReference type="Proteomes" id="UP000823485"/>
    </source>
</evidence>
<reference evidence="4 5" key="1">
    <citation type="submission" date="2021-01" db="EMBL/GenBank/DDBJ databases">
        <title>Genomic Encyclopedia of Type Strains, Phase IV (KMG-IV): sequencing the most valuable type-strain genomes for metagenomic binning, comparative biology and taxonomic classification.</title>
        <authorList>
            <person name="Goeker M."/>
        </authorList>
    </citation>
    <scope>NUCLEOTIDE SEQUENCE [LARGE SCALE GENOMIC DNA]</scope>
    <source>
        <strain evidence="4 5">DSM 105453</strain>
    </source>
</reference>
<dbReference type="EMBL" id="JAFBFH010000003">
    <property type="protein sequence ID" value="MBM7713779.1"/>
    <property type="molecule type" value="Genomic_DNA"/>
</dbReference>
<sequence length="304" mass="33798">MDAIFRVLPTHMKDLLQGLSKSILEETEEIRLRVNRPIEVSSRGIPHFLPYLFTKSDAEQLISKLANHSFYTLDEELKRGYVTIEGGHRIGLAGKTILESGHVKALRHLSSFNIRIAREKIGSANPLLPFLFDGNWKHTMIIGPPQSGKTTLLRDIARIISEGCPEKGIRAMKAGVVDERSEIAGCLQGVPQLQFGPRIDVLDACPKAEGMMMMIRSLSPDVLIVDEIGRQEDKTAIMEAVNAGITLMMTTHGNNLEDITKRPLLKEIIDQQVFERFLELSSKGDPGKVYSIKDMHGQAVGVHV</sequence>
<dbReference type="SMART" id="SM00382">
    <property type="entry name" value="AAA"/>
    <property type="match status" value="1"/>
</dbReference>
<dbReference type="Pfam" id="PF19568">
    <property type="entry name" value="Spore_III_AA"/>
    <property type="match status" value="1"/>
</dbReference>
<evidence type="ECO:0000259" key="3">
    <source>
        <dbReference type="SMART" id="SM00382"/>
    </source>
</evidence>
<gene>
    <name evidence="4" type="ORF">JOC94_000748</name>
</gene>
<dbReference type="InterPro" id="IPR027417">
    <property type="entry name" value="P-loop_NTPase"/>
</dbReference>
<keyword evidence="2" id="KW-0067">ATP-binding</keyword>
<dbReference type="PANTHER" id="PTHR20953:SF3">
    <property type="entry name" value="P-LOOP CONTAINING NUCLEOSIDE TRIPHOSPHATE HYDROLASES SUPERFAMILY PROTEIN"/>
    <property type="match status" value="1"/>
</dbReference>
<evidence type="ECO:0000313" key="4">
    <source>
        <dbReference type="EMBL" id="MBM7713779.1"/>
    </source>
</evidence>
<dbReference type="SUPFAM" id="SSF52540">
    <property type="entry name" value="P-loop containing nucleoside triphosphate hydrolases"/>
    <property type="match status" value="1"/>
</dbReference>
<dbReference type="NCBIfam" id="TIGR02858">
    <property type="entry name" value="spore_III_AA"/>
    <property type="match status" value="1"/>
</dbReference>
<name>A0ABS2R3N7_9BACI</name>
<evidence type="ECO:0000256" key="2">
    <source>
        <dbReference type="ARBA" id="ARBA00022840"/>
    </source>
</evidence>
<proteinExistence type="predicted"/>
<comment type="caution">
    <text evidence="4">The sequence shown here is derived from an EMBL/GenBank/DDBJ whole genome shotgun (WGS) entry which is preliminary data.</text>
</comment>
<dbReference type="Gene3D" id="3.40.50.300">
    <property type="entry name" value="P-loop containing nucleotide triphosphate hydrolases"/>
    <property type="match status" value="1"/>
</dbReference>
<dbReference type="RefSeq" id="WP_205178658.1">
    <property type="nucleotide sequence ID" value="NZ_JAFBFH010000003.1"/>
</dbReference>
<organism evidence="4 5">
    <name type="scientific">Siminovitchia thermophila</name>
    <dbReference type="NCBI Taxonomy" id="1245522"/>
    <lineage>
        <taxon>Bacteria</taxon>
        <taxon>Bacillati</taxon>
        <taxon>Bacillota</taxon>
        <taxon>Bacilli</taxon>
        <taxon>Bacillales</taxon>
        <taxon>Bacillaceae</taxon>
        <taxon>Siminovitchia</taxon>
    </lineage>
</organism>